<evidence type="ECO:0000256" key="5">
    <source>
        <dbReference type="ARBA" id="ARBA00023136"/>
    </source>
</evidence>
<keyword evidence="3 7" id="KW-0812">Transmembrane</keyword>
<protein>
    <submittedName>
        <fullName evidence="8">Flippase-like domain-containing protein</fullName>
    </submittedName>
</protein>
<feature type="transmembrane region" description="Helical" evidence="7">
    <location>
        <begin position="131"/>
        <end position="158"/>
    </location>
</feature>
<feature type="transmembrane region" description="Helical" evidence="7">
    <location>
        <begin position="91"/>
        <end position="111"/>
    </location>
</feature>
<keyword evidence="4 7" id="KW-1133">Transmembrane helix</keyword>
<reference evidence="8 9" key="1">
    <citation type="submission" date="2019-12" db="EMBL/GenBank/DDBJ databases">
        <title>Mucilaginibacter sp. HMF7410 genome sequencing and assembly.</title>
        <authorList>
            <person name="Kang H."/>
            <person name="Cha I."/>
            <person name="Kim H."/>
            <person name="Joh K."/>
        </authorList>
    </citation>
    <scope>NUCLEOTIDE SEQUENCE [LARGE SCALE GENOMIC DNA]</scope>
    <source>
        <strain evidence="8 9">HMF7410</strain>
    </source>
</reference>
<dbReference type="InterPro" id="IPR022791">
    <property type="entry name" value="L-PG_synthase/AglD"/>
</dbReference>
<evidence type="ECO:0000256" key="3">
    <source>
        <dbReference type="ARBA" id="ARBA00022692"/>
    </source>
</evidence>
<proteinExistence type="predicted"/>
<feature type="transmembrane region" description="Helical" evidence="7">
    <location>
        <begin position="267"/>
        <end position="291"/>
    </location>
</feature>
<dbReference type="Pfam" id="PF03706">
    <property type="entry name" value="LPG_synthase_TM"/>
    <property type="match status" value="1"/>
</dbReference>
<keyword evidence="9" id="KW-1185">Reference proteome</keyword>
<evidence type="ECO:0000256" key="4">
    <source>
        <dbReference type="ARBA" id="ARBA00022989"/>
    </source>
</evidence>
<dbReference type="GO" id="GO:0005886">
    <property type="term" value="C:plasma membrane"/>
    <property type="evidence" value="ECO:0007669"/>
    <property type="project" value="UniProtKB-SubCell"/>
</dbReference>
<feature type="transmembrane region" description="Helical" evidence="7">
    <location>
        <begin position="165"/>
        <end position="186"/>
    </location>
</feature>
<feature type="transmembrane region" description="Helical" evidence="7">
    <location>
        <begin position="58"/>
        <end position="79"/>
    </location>
</feature>
<dbReference type="AlphaFoldDB" id="A0A7K1SWW6"/>
<comment type="subcellular location">
    <subcellularLocation>
        <location evidence="1">Cell membrane</location>
        <topology evidence="1">Multi-pass membrane protein</topology>
    </subcellularLocation>
</comment>
<dbReference type="PANTHER" id="PTHR40277">
    <property type="entry name" value="BLL5419 PROTEIN"/>
    <property type="match status" value="1"/>
</dbReference>
<name>A0A7K1SWW6_9SPHI</name>
<keyword evidence="5 7" id="KW-0472">Membrane</keyword>
<gene>
    <name evidence="8" type="ORF">GO621_09610</name>
</gene>
<dbReference type="EMBL" id="WPIK01000007">
    <property type="protein sequence ID" value="MVN21793.1"/>
    <property type="molecule type" value="Genomic_DNA"/>
</dbReference>
<keyword evidence="2" id="KW-1003">Cell membrane</keyword>
<dbReference type="NCBIfam" id="TIGR00374">
    <property type="entry name" value="flippase-like domain"/>
    <property type="match status" value="1"/>
</dbReference>
<dbReference type="PANTHER" id="PTHR40277:SF1">
    <property type="entry name" value="BLL5419 PROTEIN"/>
    <property type="match status" value="1"/>
</dbReference>
<organism evidence="8 9">
    <name type="scientific">Mucilaginibacter arboris</name>
    <dbReference type="NCBI Taxonomy" id="2682090"/>
    <lineage>
        <taxon>Bacteria</taxon>
        <taxon>Pseudomonadati</taxon>
        <taxon>Bacteroidota</taxon>
        <taxon>Sphingobacteriia</taxon>
        <taxon>Sphingobacteriales</taxon>
        <taxon>Sphingobacteriaceae</taxon>
        <taxon>Mucilaginibacter</taxon>
    </lineage>
</organism>
<feature type="region of interest" description="Disordered" evidence="6">
    <location>
        <begin position="300"/>
        <end position="321"/>
    </location>
</feature>
<feature type="transmembrane region" description="Helical" evidence="7">
    <location>
        <begin position="198"/>
        <end position="220"/>
    </location>
</feature>
<evidence type="ECO:0000256" key="2">
    <source>
        <dbReference type="ARBA" id="ARBA00022475"/>
    </source>
</evidence>
<feature type="transmembrane region" description="Helical" evidence="7">
    <location>
        <begin position="20"/>
        <end position="38"/>
    </location>
</feature>
<comment type="caution">
    <text evidence="8">The sequence shown here is derived from an EMBL/GenBank/DDBJ whole genome shotgun (WGS) entry which is preliminary data.</text>
</comment>
<feature type="transmembrane region" description="Helical" evidence="7">
    <location>
        <begin position="227"/>
        <end position="247"/>
    </location>
</feature>
<evidence type="ECO:0000256" key="6">
    <source>
        <dbReference type="SAM" id="MobiDB-lite"/>
    </source>
</evidence>
<dbReference type="Proteomes" id="UP000462014">
    <property type="component" value="Unassembled WGS sequence"/>
</dbReference>
<sequence>MALPKEIPQLKTPKQKLWDLLKTLLKIGFTGLLLWLVIRKMDYPEVKRILQTSNPLYLLLALVTYFTSMLFAASRLLSFFRSIHLHLGRKFNMRLYMLGLFYNLFLPGGIGGDGYKIWLLNKTYKKPAKKVFWAILFDRLSGLWAIGLIIVALVAFIPQIEFSPLIIYAVFAVGTGAYYAVAHYFFKEYTRHFWSAHAKAIAVQSLQVLTVLCILLALNFNGKYSPYLFTFLVSSLSAIFPFTVGGLGAREFVFTHFSGFFHMNANLAVVVSLLFYLTSAIISLGGLYYVFRSDKLQEGLPTETDDEEPGPAIAPLTKENL</sequence>
<evidence type="ECO:0000256" key="1">
    <source>
        <dbReference type="ARBA" id="ARBA00004651"/>
    </source>
</evidence>
<accession>A0A7K1SWW6</accession>
<dbReference type="RefSeq" id="WP_157566422.1">
    <property type="nucleotide sequence ID" value="NZ_WPIK01000007.1"/>
</dbReference>
<evidence type="ECO:0000313" key="9">
    <source>
        <dbReference type="Proteomes" id="UP000462014"/>
    </source>
</evidence>
<evidence type="ECO:0000313" key="8">
    <source>
        <dbReference type="EMBL" id="MVN21793.1"/>
    </source>
</evidence>
<evidence type="ECO:0000256" key="7">
    <source>
        <dbReference type="SAM" id="Phobius"/>
    </source>
</evidence>